<dbReference type="RefSeq" id="WP_015923728.1">
    <property type="nucleotide sequence ID" value="NC_011899.1"/>
</dbReference>
<evidence type="ECO:0000256" key="1">
    <source>
        <dbReference type="ARBA" id="ARBA00022723"/>
    </source>
</evidence>
<evidence type="ECO:0000313" key="5">
    <source>
        <dbReference type="EMBL" id="ACL70759.1"/>
    </source>
</evidence>
<dbReference type="STRING" id="373903.Hore_20120"/>
<evidence type="ECO:0000259" key="4">
    <source>
        <dbReference type="PROSITE" id="PS51379"/>
    </source>
</evidence>
<dbReference type="SUPFAM" id="SSF54862">
    <property type="entry name" value="4Fe-4S ferredoxins"/>
    <property type="match status" value="1"/>
</dbReference>
<keyword evidence="1" id="KW-0479">Metal-binding</keyword>
<dbReference type="HOGENOM" id="CLU_139698_10_0_9"/>
<proteinExistence type="predicted"/>
<dbReference type="OrthoDB" id="5421405at2"/>
<evidence type="ECO:0000256" key="3">
    <source>
        <dbReference type="ARBA" id="ARBA00023014"/>
    </source>
</evidence>
<dbReference type="EMBL" id="CP001098">
    <property type="protein sequence ID" value="ACL70759.1"/>
    <property type="molecule type" value="Genomic_DNA"/>
</dbReference>
<dbReference type="InterPro" id="IPR017896">
    <property type="entry name" value="4Fe4S_Fe-S-bd"/>
</dbReference>
<dbReference type="Pfam" id="PF12837">
    <property type="entry name" value="Fer4_6"/>
    <property type="match status" value="1"/>
</dbReference>
<dbReference type="eggNOG" id="COG2221">
    <property type="taxonomic scope" value="Bacteria"/>
</dbReference>
<dbReference type="InterPro" id="IPR017900">
    <property type="entry name" value="4Fe4S_Fe_S_CS"/>
</dbReference>
<gene>
    <name evidence="5" type="ordered locus">Hore_20120</name>
</gene>
<dbReference type="GO" id="GO:0051536">
    <property type="term" value="F:iron-sulfur cluster binding"/>
    <property type="evidence" value="ECO:0007669"/>
    <property type="project" value="UniProtKB-KW"/>
</dbReference>
<dbReference type="KEGG" id="hor:Hore_20120"/>
<feature type="domain" description="4Fe-4S ferredoxin-type" evidence="4">
    <location>
        <begin position="36"/>
        <end position="63"/>
    </location>
</feature>
<evidence type="ECO:0000256" key="2">
    <source>
        <dbReference type="ARBA" id="ARBA00023004"/>
    </source>
</evidence>
<sequence>MKLKGIKIVKEYCPQNHPCPSKSICPVGAIKQKGFGAPTIDEEKCILCGKCLNTCPVFQPIPA</sequence>
<keyword evidence="3" id="KW-0411">Iron-sulfur</keyword>
<name>B8CZQ7_HALOH</name>
<evidence type="ECO:0000313" key="6">
    <source>
        <dbReference type="Proteomes" id="UP000000719"/>
    </source>
</evidence>
<keyword evidence="6" id="KW-1185">Reference proteome</keyword>
<accession>B8CZQ7</accession>
<dbReference type="Proteomes" id="UP000000719">
    <property type="component" value="Chromosome"/>
</dbReference>
<dbReference type="PROSITE" id="PS00198">
    <property type="entry name" value="4FE4S_FER_1"/>
    <property type="match status" value="1"/>
</dbReference>
<protein>
    <submittedName>
        <fullName evidence="5">4Fe-4S ferredoxin iron-sulfur binding domain protein</fullName>
    </submittedName>
</protein>
<dbReference type="AlphaFoldDB" id="B8CZQ7"/>
<organism evidence="5 6">
    <name type="scientific">Halothermothrix orenii (strain H 168 / OCM 544 / DSM 9562)</name>
    <dbReference type="NCBI Taxonomy" id="373903"/>
    <lineage>
        <taxon>Bacteria</taxon>
        <taxon>Bacillati</taxon>
        <taxon>Bacillota</taxon>
        <taxon>Clostridia</taxon>
        <taxon>Halanaerobiales</taxon>
        <taxon>Halothermotrichaceae</taxon>
        <taxon>Halothermothrix</taxon>
    </lineage>
</organism>
<dbReference type="GO" id="GO:0046872">
    <property type="term" value="F:metal ion binding"/>
    <property type="evidence" value="ECO:0007669"/>
    <property type="project" value="UniProtKB-KW"/>
</dbReference>
<dbReference type="Gene3D" id="3.30.70.20">
    <property type="match status" value="1"/>
</dbReference>
<keyword evidence="2" id="KW-0408">Iron</keyword>
<dbReference type="PROSITE" id="PS51379">
    <property type="entry name" value="4FE4S_FER_2"/>
    <property type="match status" value="1"/>
</dbReference>
<reference evidence="5 6" key="1">
    <citation type="journal article" date="2009" name="PLoS ONE">
        <title>Genome analysis of the anaerobic thermohalophilic bacterium Halothermothrix orenii.</title>
        <authorList>
            <person name="Mavromatis K."/>
            <person name="Ivanova N."/>
            <person name="Anderson I."/>
            <person name="Lykidis A."/>
            <person name="Hooper S.D."/>
            <person name="Sun H."/>
            <person name="Kunin V."/>
            <person name="Lapidus A."/>
            <person name="Hugenholtz P."/>
            <person name="Patel B."/>
            <person name="Kyrpides N.C."/>
        </authorList>
    </citation>
    <scope>NUCLEOTIDE SEQUENCE [LARGE SCALE GENOMIC DNA]</scope>
    <source>
        <strain evidence="6">H 168 / OCM 544 / DSM 9562</strain>
    </source>
</reference>